<dbReference type="Pfam" id="PF12766">
    <property type="entry name" value="Pyridox_oxase_2"/>
    <property type="match status" value="1"/>
</dbReference>
<keyword evidence="3" id="KW-1185">Reference proteome</keyword>
<proteinExistence type="predicted"/>
<evidence type="ECO:0000313" key="3">
    <source>
        <dbReference type="Proteomes" id="UP000612055"/>
    </source>
</evidence>
<dbReference type="SUPFAM" id="SSF50475">
    <property type="entry name" value="FMN-binding split barrel"/>
    <property type="match status" value="1"/>
</dbReference>
<accession>A0A835XL63</accession>
<organism evidence="2 3">
    <name type="scientific">Edaphochlamys debaryana</name>
    <dbReference type="NCBI Taxonomy" id="47281"/>
    <lineage>
        <taxon>Eukaryota</taxon>
        <taxon>Viridiplantae</taxon>
        <taxon>Chlorophyta</taxon>
        <taxon>core chlorophytes</taxon>
        <taxon>Chlorophyceae</taxon>
        <taxon>CS clade</taxon>
        <taxon>Chlamydomonadales</taxon>
        <taxon>Chlamydomonadales incertae sedis</taxon>
        <taxon>Edaphochlamys</taxon>
    </lineage>
</organism>
<comment type="caution">
    <text evidence="2">The sequence shown here is derived from an EMBL/GenBank/DDBJ whole genome shotgun (WGS) entry which is preliminary data.</text>
</comment>
<dbReference type="AlphaFoldDB" id="A0A835XL63"/>
<dbReference type="PANTHER" id="PTHR28243">
    <property type="entry name" value="AGL049CP"/>
    <property type="match status" value="1"/>
</dbReference>
<evidence type="ECO:0000313" key="2">
    <source>
        <dbReference type="EMBL" id="KAG2485445.1"/>
    </source>
</evidence>
<sequence>MALAQLVAERPPPAAAPIAPPTQPAWRTRLVASLHSHEKQSHSRYVQLATVRPDGRPANRTMVFRDFVSHDDDSLVFVADSRSRKMKELAYSRAAEVAWYFPCSREQYRLTGELDVVDGTTTEPNLIKARRRGWATMSDSARQQWVWPQPGAPRDNDPAVWTKRAPGPDEPPVDTFILLVLRVEEVELLVLSSPSTCTHYSREVGPDGNYFWLEESLNP</sequence>
<dbReference type="UniPathway" id="UPA01068">
    <property type="reaction ID" value="UER00304"/>
</dbReference>
<dbReference type="OrthoDB" id="434253at2759"/>
<dbReference type="InterPro" id="IPR024624">
    <property type="entry name" value="Pyridox_Oxase_Alr4036_FMN-bd"/>
</dbReference>
<dbReference type="EMBL" id="JAEHOE010000129">
    <property type="protein sequence ID" value="KAG2485445.1"/>
    <property type="molecule type" value="Genomic_DNA"/>
</dbReference>
<dbReference type="PANTHER" id="PTHR28243:SF1">
    <property type="entry name" value="PYRIDOXAMINE 5'-PHOSPHATE OXIDASE ALR4036 FAMILY FMN-BINDING DOMAIN-CONTAINING PROTEIN"/>
    <property type="match status" value="1"/>
</dbReference>
<gene>
    <name evidence="2" type="ORF">HYH03_015824</name>
</gene>
<evidence type="ECO:0000259" key="1">
    <source>
        <dbReference type="Pfam" id="PF12766"/>
    </source>
</evidence>
<name>A0A835XL63_9CHLO</name>
<feature type="domain" description="Pyridoxamine 5'-phosphate oxidase Alr4036 family FMN-binding" evidence="1">
    <location>
        <begin position="24"/>
        <end position="117"/>
    </location>
</feature>
<dbReference type="InterPro" id="IPR012349">
    <property type="entry name" value="Split_barrel_FMN-bd"/>
</dbReference>
<protein>
    <recommendedName>
        <fullName evidence="1">Pyridoxamine 5'-phosphate oxidase Alr4036 family FMN-binding domain-containing protein</fullName>
    </recommendedName>
</protein>
<dbReference type="GO" id="GO:0010181">
    <property type="term" value="F:FMN binding"/>
    <property type="evidence" value="ECO:0007669"/>
    <property type="project" value="InterPro"/>
</dbReference>
<reference evidence="2" key="1">
    <citation type="journal article" date="2020" name="bioRxiv">
        <title>Comparative genomics of Chlamydomonas.</title>
        <authorList>
            <person name="Craig R.J."/>
            <person name="Hasan A.R."/>
            <person name="Ness R.W."/>
            <person name="Keightley P.D."/>
        </authorList>
    </citation>
    <scope>NUCLEOTIDE SEQUENCE</scope>
    <source>
        <strain evidence="2">CCAP 11/70</strain>
    </source>
</reference>
<dbReference type="Proteomes" id="UP000612055">
    <property type="component" value="Unassembled WGS sequence"/>
</dbReference>
<dbReference type="Gene3D" id="2.30.110.10">
    <property type="entry name" value="Electron Transport, Fmn-binding Protein, Chain A"/>
    <property type="match status" value="1"/>
</dbReference>